<dbReference type="GO" id="GO:0016020">
    <property type="term" value="C:membrane"/>
    <property type="evidence" value="ECO:0007669"/>
    <property type="project" value="InterPro"/>
</dbReference>
<dbReference type="STRING" id="1798183.GA0061080_100848"/>
<feature type="transmembrane region" description="Helical" evidence="1">
    <location>
        <begin position="172"/>
        <end position="191"/>
    </location>
</feature>
<feature type="transmembrane region" description="Helical" evidence="1">
    <location>
        <begin position="286"/>
        <end position="304"/>
    </location>
</feature>
<dbReference type="EMBL" id="FMBA01000008">
    <property type="protein sequence ID" value="SCB89597.1"/>
    <property type="molecule type" value="Genomic_DNA"/>
</dbReference>
<dbReference type="Gene3D" id="1.10.3730.20">
    <property type="match status" value="1"/>
</dbReference>
<feature type="transmembrane region" description="Helical" evidence="1">
    <location>
        <begin position="256"/>
        <end position="280"/>
    </location>
</feature>
<proteinExistence type="predicted"/>
<dbReference type="PANTHER" id="PTHR22911:SF137">
    <property type="entry name" value="SOLUTE CARRIER FAMILY 35 MEMBER G2-RELATED"/>
    <property type="match status" value="1"/>
</dbReference>
<dbReference type="RefSeq" id="WP_091121174.1">
    <property type="nucleotide sequence ID" value="NZ_FMBA01000008.1"/>
</dbReference>
<keyword evidence="1" id="KW-0812">Transmembrane</keyword>
<evidence type="ECO:0000313" key="3">
    <source>
        <dbReference type="EMBL" id="SCB89597.1"/>
    </source>
</evidence>
<feature type="transmembrane region" description="Helical" evidence="1">
    <location>
        <begin position="140"/>
        <end position="160"/>
    </location>
</feature>
<dbReference type="Pfam" id="PF00892">
    <property type="entry name" value="EamA"/>
    <property type="match status" value="2"/>
</dbReference>
<accession>A0A1C4A4L4</accession>
<feature type="domain" description="EamA" evidence="2">
    <location>
        <begin position="7"/>
        <end position="155"/>
    </location>
</feature>
<feature type="transmembrane region" description="Helical" evidence="1">
    <location>
        <begin position="203"/>
        <end position="224"/>
    </location>
</feature>
<sequence length="311" mass="34064">MQYKFLGGFLVFLGACSFGVLSSIVKTAYKAGYSLGEVTGVQCFLGMLMLWSIYFIVKKIHNRKLSTSVDTSMATSTTIKKQSSKKWKVCAVGIFPGLVGICYYQCVQLVPASIAIILLMQYLWISVIIDFVIFKNKPSIIQLIAIIVIIVGSSLAAGIFNQDISLNLTGCFFGFLAALMYSLFISTSSNIGNELPKLEKSALMITGACIITFLIFPPLFFFKLNISDKLYQLGFLLALLGTVLPPFLFSVGIPRIGISLSAILSAAELPVAVTCSYFYLQESVHFNQWIGVGIILLAIALPNLKHIKKID</sequence>
<feature type="transmembrane region" description="Helical" evidence="1">
    <location>
        <begin position="112"/>
        <end position="133"/>
    </location>
</feature>
<dbReference type="InterPro" id="IPR000620">
    <property type="entry name" value="EamA_dom"/>
</dbReference>
<keyword evidence="4" id="KW-1185">Reference proteome</keyword>
<feature type="domain" description="EamA" evidence="2">
    <location>
        <begin position="169"/>
        <end position="301"/>
    </location>
</feature>
<feature type="transmembrane region" description="Helical" evidence="1">
    <location>
        <begin position="230"/>
        <end position="249"/>
    </location>
</feature>
<feature type="transmembrane region" description="Helical" evidence="1">
    <location>
        <begin position="38"/>
        <end position="57"/>
    </location>
</feature>
<feature type="transmembrane region" description="Helical" evidence="1">
    <location>
        <begin position="89"/>
        <end position="106"/>
    </location>
</feature>
<keyword evidence="1" id="KW-0472">Membrane</keyword>
<dbReference type="OrthoDB" id="3180815at2"/>
<dbReference type="PANTHER" id="PTHR22911">
    <property type="entry name" value="ACYL-MALONYL CONDENSING ENZYME-RELATED"/>
    <property type="match status" value="1"/>
</dbReference>
<reference evidence="4" key="1">
    <citation type="submission" date="2016-08" db="EMBL/GenBank/DDBJ databases">
        <authorList>
            <person name="Varghese N."/>
            <person name="Submissions Spin"/>
        </authorList>
    </citation>
    <scope>NUCLEOTIDE SEQUENCE [LARGE SCALE GENOMIC DNA]</scope>
    <source>
        <strain evidence="4">R-53144</strain>
    </source>
</reference>
<evidence type="ECO:0000313" key="4">
    <source>
        <dbReference type="Proteomes" id="UP000199698"/>
    </source>
</evidence>
<protein>
    <submittedName>
        <fullName evidence="3">Threonine/homoserine efflux transporter RhtA</fullName>
    </submittedName>
</protein>
<organism evidence="3 4">
    <name type="scientific">Gilliamella intestini</name>
    <dbReference type="NCBI Taxonomy" id="1798183"/>
    <lineage>
        <taxon>Bacteria</taxon>
        <taxon>Pseudomonadati</taxon>
        <taxon>Pseudomonadota</taxon>
        <taxon>Gammaproteobacteria</taxon>
        <taxon>Orbales</taxon>
        <taxon>Orbaceae</taxon>
        <taxon>Gilliamella</taxon>
    </lineage>
</organism>
<dbReference type="PROSITE" id="PS51257">
    <property type="entry name" value="PROKAR_LIPOPROTEIN"/>
    <property type="match status" value="1"/>
</dbReference>
<evidence type="ECO:0000259" key="2">
    <source>
        <dbReference type="Pfam" id="PF00892"/>
    </source>
</evidence>
<dbReference type="SUPFAM" id="SSF103481">
    <property type="entry name" value="Multidrug resistance efflux transporter EmrE"/>
    <property type="match status" value="2"/>
</dbReference>
<dbReference type="InterPro" id="IPR037185">
    <property type="entry name" value="EmrE-like"/>
</dbReference>
<dbReference type="AlphaFoldDB" id="A0A1C4A4L4"/>
<name>A0A1C4A4L4_9GAMM</name>
<keyword evidence="1" id="KW-1133">Transmembrane helix</keyword>
<gene>
    <name evidence="3" type="ORF">GA0061080_100848</name>
</gene>
<dbReference type="Proteomes" id="UP000199698">
    <property type="component" value="Unassembled WGS sequence"/>
</dbReference>
<evidence type="ECO:0000256" key="1">
    <source>
        <dbReference type="SAM" id="Phobius"/>
    </source>
</evidence>